<evidence type="ECO:0000313" key="1">
    <source>
        <dbReference type="EMBL" id="KAG0551774.1"/>
    </source>
</evidence>
<accession>A0A921S4F3</accession>
<organism evidence="1 2">
    <name type="scientific">Sorghum bicolor</name>
    <name type="common">Sorghum</name>
    <name type="synonym">Sorghum vulgare</name>
    <dbReference type="NCBI Taxonomy" id="4558"/>
    <lineage>
        <taxon>Eukaryota</taxon>
        <taxon>Viridiplantae</taxon>
        <taxon>Streptophyta</taxon>
        <taxon>Embryophyta</taxon>
        <taxon>Tracheophyta</taxon>
        <taxon>Spermatophyta</taxon>
        <taxon>Magnoliopsida</taxon>
        <taxon>Liliopsida</taxon>
        <taxon>Poales</taxon>
        <taxon>Poaceae</taxon>
        <taxon>PACMAD clade</taxon>
        <taxon>Panicoideae</taxon>
        <taxon>Andropogonodae</taxon>
        <taxon>Andropogoneae</taxon>
        <taxon>Sorghinae</taxon>
        <taxon>Sorghum</taxon>
    </lineage>
</organism>
<gene>
    <name evidence="1" type="ORF">BDA96_01G452000</name>
</gene>
<name>A0A921S4F3_SORBI</name>
<sequence>MVRGGHCVIVSVGRLLEISRCRRQDHPGQDRSAMSESNPHFFRSFAIIFPHLPCSLFFSDIPILLLVAMSSPHLISCLLIMDPACDHFAH</sequence>
<protein>
    <submittedName>
        <fullName evidence="1">Uncharacterized protein</fullName>
    </submittedName>
</protein>
<evidence type="ECO:0000313" key="2">
    <source>
        <dbReference type="Proteomes" id="UP000807115"/>
    </source>
</evidence>
<proteinExistence type="predicted"/>
<comment type="caution">
    <text evidence="1">The sequence shown here is derived from an EMBL/GenBank/DDBJ whole genome shotgun (WGS) entry which is preliminary data.</text>
</comment>
<dbReference type="EMBL" id="CM027680">
    <property type="protein sequence ID" value="KAG0551774.1"/>
    <property type="molecule type" value="Genomic_DNA"/>
</dbReference>
<reference evidence="1" key="1">
    <citation type="journal article" date="2019" name="BMC Genomics">
        <title>A new reference genome for Sorghum bicolor reveals high levels of sequence similarity between sweet and grain genotypes: implications for the genetics of sugar metabolism.</title>
        <authorList>
            <person name="Cooper E.A."/>
            <person name="Brenton Z.W."/>
            <person name="Flinn B.S."/>
            <person name="Jenkins J."/>
            <person name="Shu S."/>
            <person name="Flowers D."/>
            <person name="Luo F."/>
            <person name="Wang Y."/>
            <person name="Xia P."/>
            <person name="Barry K."/>
            <person name="Daum C."/>
            <person name="Lipzen A."/>
            <person name="Yoshinaga Y."/>
            <person name="Schmutz J."/>
            <person name="Saski C."/>
            <person name="Vermerris W."/>
            <person name="Kresovich S."/>
        </authorList>
    </citation>
    <scope>NUCLEOTIDE SEQUENCE</scope>
</reference>
<reference evidence="1" key="2">
    <citation type="submission" date="2020-10" db="EMBL/GenBank/DDBJ databases">
        <authorList>
            <person name="Cooper E.A."/>
            <person name="Brenton Z.W."/>
            <person name="Flinn B.S."/>
            <person name="Jenkins J."/>
            <person name="Shu S."/>
            <person name="Flowers D."/>
            <person name="Luo F."/>
            <person name="Wang Y."/>
            <person name="Xia P."/>
            <person name="Barry K."/>
            <person name="Daum C."/>
            <person name="Lipzen A."/>
            <person name="Yoshinaga Y."/>
            <person name="Schmutz J."/>
            <person name="Saski C."/>
            <person name="Vermerris W."/>
            <person name="Kresovich S."/>
        </authorList>
    </citation>
    <scope>NUCLEOTIDE SEQUENCE</scope>
</reference>
<dbReference type="AlphaFoldDB" id="A0A921S4F3"/>
<dbReference type="Proteomes" id="UP000807115">
    <property type="component" value="Chromosome 1"/>
</dbReference>